<protein>
    <submittedName>
        <fullName evidence="5">Retrovirus-related pol polyprotein from transposon TNT 1-94</fullName>
    </submittedName>
</protein>
<dbReference type="CDD" id="cd20216">
    <property type="entry name" value="PFM_HFR-2-like"/>
    <property type="match status" value="1"/>
</dbReference>
<comment type="caution">
    <text evidence="5">The sequence shown here is derived from an EMBL/GenBank/DDBJ whole genome shotgun (WGS) entry which is preliminary data.</text>
</comment>
<keyword evidence="2" id="KW-1015">Disulfide bond</keyword>
<evidence type="ECO:0000313" key="6">
    <source>
        <dbReference type="Proteomes" id="UP001151760"/>
    </source>
</evidence>
<dbReference type="PANTHER" id="PTHR39244">
    <property type="entry name" value="NATTERIN-4"/>
    <property type="match status" value="1"/>
</dbReference>
<dbReference type="Pfam" id="PF07727">
    <property type="entry name" value="RVT_2"/>
    <property type="match status" value="1"/>
</dbReference>
<evidence type="ECO:0000256" key="1">
    <source>
        <dbReference type="ARBA" id="ARBA00009831"/>
    </source>
</evidence>
<accession>A0ABQ5DZ09</accession>
<dbReference type="SUPFAM" id="SSF56672">
    <property type="entry name" value="DNA/RNA polymerases"/>
    <property type="match status" value="1"/>
</dbReference>
<keyword evidence="6" id="KW-1185">Reference proteome</keyword>
<evidence type="ECO:0000259" key="4">
    <source>
        <dbReference type="Pfam" id="PF07727"/>
    </source>
</evidence>
<evidence type="ECO:0000313" key="5">
    <source>
        <dbReference type="EMBL" id="GJT44421.1"/>
    </source>
</evidence>
<reference evidence="5" key="1">
    <citation type="journal article" date="2022" name="Int. J. Mol. Sci.">
        <title>Draft Genome of Tanacetum Coccineum: Genomic Comparison of Closely Related Tanacetum-Family Plants.</title>
        <authorList>
            <person name="Yamashiro T."/>
            <person name="Shiraishi A."/>
            <person name="Nakayama K."/>
            <person name="Satake H."/>
        </authorList>
    </citation>
    <scope>NUCLEOTIDE SEQUENCE</scope>
</reference>
<dbReference type="Pfam" id="PF01117">
    <property type="entry name" value="Aerolysin"/>
    <property type="match status" value="1"/>
</dbReference>
<organism evidence="5 6">
    <name type="scientific">Tanacetum coccineum</name>
    <dbReference type="NCBI Taxonomy" id="301880"/>
    <lineage>
        <taxon>Eukaryota</taxon>
        <taxon>Viridiplantae</taxon>
        <taxon>Streptophyta</taxon>
        <taxon>Embryophyta</taxon>
        <taxon>Tracheophyta</taxon>
        <taxon>Spermatophyta</taxon>
        <taxon>Magnoliopsida</taxon>
        <taxon>eudicotyledons</taxon>
        <taxon>Gunneridae</taxon>
        <taxon>Pentapetalae</taxon>
        <taxon>asterids</taxon>
        <taxon>campanulids</taxon>
        <taxon>Asterales</taxon>
        <taxon>Asteraceae</taxon>
        <taxon>Asteroideae</taxon>
        <taxon>Anthemideae</taxon>
        <taxon>Anthemidinae</taxon>
        <taxon>Tanacetum</taxon>
    </lineage>
</organism>
<dbReference type="InterPro" id="IPR055267">
    <property type="entry name" value="Aerolysin-like_C"/>
</dbReference>
<feature type="domain" description="Aerolysin-like C-terminal" evidence="3">
    <location>
        <begin position="378"/>
        <end position="500"/>
    </location>
</feature>
<dbReference type="Gene3D" id="2.170.15.10">
    <property type="entry name" value="Proaerolysin, chain A, domain 3"/>
    <property type="match status" value="1"/>
</dbReference>
<dbReference type="CDD" id="cd09272">
    <property type="entry name" value="RNase_HI_RT_Ty1"/>
    <property type="match status" value="1"/>
</dbReference>
<proteinExistence type="inferred from homology"/>
<dbReference type="SUPFAM" id="SSF56973">
    <property type="entry name" value="Aerolisin/ETX pore-forming domain"/>
    <property type="match status" value="1"/>
</dbReference>
<dbReference type="InterPro" id="IPR053237">
    <property type="entry name" value="Natterin_C"/>
</dbReference>
<evidence type="ECO:0000256" key="2">
    <source>
        <dbReference type="ARBA" id="ARBA00023157"/>
    </source>
</evidence>
<sequence length="539" mass="60420">MKGLGGRSGLKDLDVRSWTEGLDGRWTEVVDGGPSRMTSEGRRILSSTRNMLQQIGAIRGMRYSICQSLTTCLPSSLRYDVFQLPFGGSSIILKKDEGTLDGTSLWTYYKGSLGNEPFGNERFLVGSGYYMDLAPSIRPSEKVVICVKWVYKVKFNADDSVQRNKARLVTKGQRGWLLYQLDIKSAFLNGELKEEVYVNQPQGFEVEGKEEKVYKLKKALYGLKQAPRACYSQIDGYFKEKGFDQSKSESTLYVKNQDINLHGSCDSDREGCTDDMKSTSRCIFALGSGVFTWCSKKQQTAAQLSAEAEEAIEDGEVQLEFCGTNDQLAHIFTKALSREKFLELGQKLGEEDSRPHRHGYLEDPDDKQISDIRYRLSDSRIYQEEIQEVSNAFATNDSPDNESTITLDYSISDSRTTHWTNSVSMSLGVSVRFKVSAVPLIASGEVEVSSEFTYSREWGVSHTIERTIGVSYAVVVPPLTSMKVTLMATKAACDVPFSYTQSDLLLHSFINFEDRIMNTRLTGIDSNIINNIISVTLLF</sequence>
<comment type="similarity">
    <text evidence="1">Belongs to the aerolysin family.</text>
</comment>
<evidence type="ECO:0000259" key="3">
    <source>
        <dbReference type="Pfam" id="PF01117"/>
    </source>
</evidence>
<dbReference type="EMBL" id="BQNB010015812">
    <property type="protein sequence ID" value="GJT44421.1"/>
    <property type="molecule type" value="Genomic_DNA"/>
</dbReference>
<dbReference type="PANTHER" id="PTHR39244:SF5">
    <property type="entry name" value="NATTERIN-3-LIKE"/>
    <property type="match status" value="1"/>
</dbReference>
<feature type="domain" description="Reverse transcriptase Ty1/copia-type" evidence="4">
    <location>
        <begin position="173"/>
        <end position="257"/>
    </location>
</feature>
<dbReference type="Proteomes" id="UP001151760">
    <property type="component" value="Unassembled WGS sequence"/>
</dbReference>
<dbReference type="InterPro" id="IPR013103">
    <property type="entry name" value="RVT_2"/>
</dbReference>
<name>A0ABQ5DZ09_9ASTR</name>
<reference evidence="5" key="2">
    <citation type="submission" date="2022-01" db="EMBL/GenBank/DDBJ databases">
        <authorList>
            <person name="Yamashiro T."/>
            <person name="Shiraishi A."/>
            <person name="Satake H."/>
            <person name="Nakayama K."/>
        </authorList>
    </citation>
    <scope>NUCLEOTIDE SEQUENCE</scope>
</reference>
<gene>
    <name evidence="5" type="ORF">Tco_0953136</name>
</gene>
<dbReference type="InterPro" id="IPR043502">
    <property type="entry name" value="DNA/RNA_pol_sf"/>
</dbReference>